<dbReference type="PANTHER" id="PTHR43877">
    <property type="entry name" value="AMINOALKYLPHOSPHONATE N-ACETYLTRANSFERASE-RELATED-RELATED"/>
    <property type="match status" value="1"/>
</dbReference>
<dbReference type="RefSeq" id="WP_118920210.1">
    <property type="nucleotide sequence ID" value="NZ_QWEG01000004.1"/>
</dbReference>
<protein>
    <submittedName>
        <fullName evidence="4">GNAT family N-acetyltransferase</fullName>
    </submittedName>
</protein>
<organism evidence="4 5">
    <name type="scientific">Neobacillus notoginsengisoli</name>
    <dbReference type="NCBI Taxonomy" id="1578198"/>
    <lineage>
        <taxon>Bacteria</taxon>
        <taxon>Bacillati</taxon>
        <taxon>Bacillota</taxon>
        <taxon>Bacilli</taxon>
        <taxon>Bacillales</taxon>
        <taxon>Bacillaceae</taxon>
        <taxon>Neobacillus</taxon>
    </lineage>
</organism>
<dbReference type="InterPro" id="IPR016181">
    <property type="entry name" value="Acyl_CoA_acyltransferase"/>
</dbReference>
<dbReference type="AlphaFoldDB" id="A0A417YWG8"/>
<dbReference type="PROSITE" id="PS51186">
    <property type="entry name" value="GNAT"/>
    <property type="match status" value="1"/>
</dbReference>
<evidence type="ECO:0000313" key="5">
    <source>
        <dbReference type="Proteomes" id="UP000284416"/>
    </source>
</evidence>
<comment type="caution">
    <text evidence="4">The sequence shown here is derived from an EMBL/GenBank/DDBJ whole genome shotgun (WGS) entry which is preliminary data.</text>
</comment>
<evidence type="ECO:0000256" key="2">
    <source>
        <dbReference type="ARBA" id="ARBA00023315"/>
    </source>
</evidence>
<accession>A0A417YWG8</accession>
<dbReference type="GO" id="GO:0016747">
    <property type="term" value="F:acyltransferase activity, transferring groups other than amino-acyl groups"/>
    <property type="evidence" value="ECO:0007669"/>
    <property type="project" value="InterPro"/>
</dbReference>
<keyword evidence="2" id="KW-0012">Acyltransferase</keyword>
<dbReference type="CDD" id="cd04301">
    <property type="entry name" value="NAT_SF"/>
    <property type="match status" value="1"/>
</dbReference>
<sequence>MAIRKANQSETDYILRISGKMVQESTAGYAPNNDQNGYDLFLPLVQNGAFYLIDEQYRELRGWILLGSEWNSLTAKSIGHLLHLYVFPHHRSKGIAKHLMQAAIHDLYSRGIYTVQLNVFTGNPAKALYKKLGFRSISSVMELKLPKLSIGNM</sequence>
<dbReference type="OrthoDB" id="156739at2"/>
<dbReference type="Gene3D" id="3.40.630.30">
    <property type="match status" value="1"/>
</dbReference>
<dbReference type="SUPFAM" id="SSF55729">
    <property type="entry name" value="Acyl-CoA N-acyltransferases (Nat)"/>
    <property type="match status" value="1"/>
</dbReference>
<dbReference type="Proteomes" id="UP000284416">
    <property type="component" value="Unassembled WGS sequence"/>
</dbReference>
<gene>
    <name evidence="4" type="ORF">D1B31_07885</name>
</gene>
<dbReference type="EMBL" id="QWEG01000004">
    <property type="protein sequence ID" value="RHW41628.1"/>
    <property type="molecule type" value="Genomic_DNA"/>
</dbReference>
<name>A0A417YWG8_9BACI</name>
<dbReference type="PANTHER" id="PTHR43877:SF2">
    <property type="entry name" value="AMINOALKYLPHOSPHONATE N-ACETYLTRANSFERASE-RELATED"/>
    <property type="match status" value="1"/>
</dbReference>
<dbReference type="InterPro" id="IPR050832">
    <property type="entry name" value="Bact_Acetyltransf"/>
</dbReference>
<evidence type="ECO:0000313" key="4">
    <source>
        <dbReference type="EMBL" id="RHW41628.1"/>
    </source>
</evidence>
<dbReference type="Pfam" id="PF00583">
    <property type="entry name" value="Acetyltransf_1"/>
    <property type="match status" value="1"/>
</dbReference>
<reference evidence="4 5" key="1">
    <citation type="journal article" date="2017" name="Int. J. Syst. Evol. Microbiol.">
        <title>Bacillus notoginsengisoli sp. nov., a novel bacterium isolated from the rhizosphere of Panax notoginseng.</title>
        <authorList>
            <person name="Zhang M.Y."/>
            <person name="Cheng J."/>
            <person name="Cai Y."/>
            <person name="Zhang T.Y."/>
            <person name="Wu Y.Y."/>
            <person name="Manikprabhu D."/>
            <person name="Li W.J."/>
            <person name="Zhang Y.X."/>
        </authorList>
    </citation>
    <scope>NUCLEOTIDE SEQUENCE [LARGE SCALE GENOMIC DNA]</scope>
    <source>
        <strain evidence="4 5">JCM 30743</strain>
    </source>
</reference>
<dbReference type="InterPro" id="IPR000182">
    <property type="entry name" value="GNAT_dom"/>
</dbReference>
<keyword evidence="1 4" id="KW-0808">Transferase</keyword>
<keyword evidence="5" id="KW-1185">Reference proteome</keyword>
<feature type="domain" description="N-acetyltransferase" evidence="3">
    <location>
        <begin position="1"/>
        <end position="153"/>
    </location>
</feature>
<evidence type="ECO:0000256" key="1">
    <source>
        <dbReference type="ARBA" id="ARBA00022679"/>
    </source>
</evidence>
<proteinExistence type="predicted"/>
<evidence type="ECO:0000259" key="3">
    <source>
        <dbReference type="PROSITE" id="PS51186"/>
    </source>
</evidence>